<keyword evidence="5" id="KW-0442">Lipid degradation</keyword>
<evidence type="ECO:0000256" key="13">
    <source>
        <dbReference type="ARBA" id="ARBA00049556"/>
    </source>
</evidence>
<proteinExistence type="inferred from homology"/>
<comment type="similarity">
    <text evidence="3">In the N-terminal section; belongs to the enoyl-CoA hydratase/isomerase family.</text>
</comment>
<evidence type="ECO:0000256" key="12">
    <source>
        <dbReference type="ARBA" id="ARBA00023268"/>
    </source>
</evidence>
<evidence type="ECO:0000256" key="9">
    <source>
        <dbReference type="ARBA" id="ARBA00023140"/>
    </source>
</evidence>
<dbReference type="UniPathway" id="UPA00659"/>
<keyword evidence="11" id="KW-0456">Lyase</keyword>
<evidence type="ECO:0000259" key="16">
    <source>
        <dbReference type="Pfam" id="PF02737"/>
    </source>
</evidence>
<dbReference type="FunFam" id="1.10.1040.50:FF:000006">
    <property type="entry name" value="Peroxisomal bifunctional enzyme"/>
    <property type="match status" value="1"/>
</dbReference>
<evidence type="ECO:0000256" key="11">
    <source>
        <dbReference type="ARBA" id="ARBA00023239"/>
    </source>
</evidence>
<dbReference type="Pfam" id="PF00725">
    <property type="entry name" value="3HCDH"/>
    <property type="match status" value="1"/>
</dbReference>
<comment type="subcellular location">
    <subcellularLocation>
        <location evidence="1">Peroxisome</location>
    </subcellularLocation>
</comment>
<keyword evidence="4" id="KW-0276">Fatty acid metabolism</keyword>
<dbReference type="Pfam" id="PF02737">
    <property type="entry name" value="3HCDH_N"/>
    <property type="match status" value="1"/>
</dbReference>
<comment type="similarity">
    <text evidence="14">Belongs to the enoyl-CoA hydratase/isomerase family.</text>
</comment>
<dbReference type="GO" id="GO:0006635">
    <property type="term" value="P:fatty acid beta-oxidation"/>
    <property type="evidence" value="ECO:0007669"/>
    <property type="project" value="UniProtKB-UniPathway"/>
</dbReference>
<comment type="catalytic activity">
    <reaction evidence="13">
        <text>a (3S)-3-hydroxyacyl-CoA + NAD(+) = a 3-oxoacyl-CoA + NADH + H(+)</text>
        <dbReference type="Rhea" id="RHEA:22432"/>
        <dbReference type="ChEBI" id="CHEBI:15378"/>
        <dbReference type="ChEBI" id="CHEBI:57318"/>
        <dbReference type="ChEBI" id="CHEBI:57540"/>
        <dbReference type="ChEBI" id="CHEBI:57945"/>
        <dbReference type="ChEBI" id="CHEBI:90726"/>
        <dbReference type="EC" id="1.1.1.35"/>
    </reaction>
</comment>
<keyword evidence="10" id="KW-0413">Isomerase</keyword>
<protein>
    <submittedName>
        <fullName evidence="17">3-hydroxyacyl-CoA dehydrogenase</fullName>
    </submittedName>
</protein>
<evidence type="ECO:0000313" key="17">
    <source>
        <dbReference type="EMBL" id="SDE81688.1"/>
    </source>
</evidence>
<dbReference type="RefSeq" id="WP_089959795.1">
    <property type="nucleotide sequence ID" value="NZ_FNAV01000008.1"/>
</dbReference>
<dbReference type="Proteomes" id="UP000198994">
    <property type="component" value="Unassembled WGS sequence"/>
</dbReference>
<dbReference type="SUPFAM" id="SSF48179">
    <property type="entry name" value="6-phosphogluconate dehydrogenase C-terminal domain-like"/>
    <property type="match status" value="2"/>
</dbReference>
<dbReference type="GO" id="GO:0003857">
    <property type="term" value="F:(3S)-3-hydroxyacyl-CoA dehydrogenase (NAD+) activity"/>
    <property type="evidence" value="ECO:0007669"/>
    <property type="project" value="UniProtKB-EC"/>
</dbReference>
<dbReference type="InterPro" id="IPR001753">
    <property type="entry name" value="Enoyl-CoA_hydra/iso"/>
</dbReference>
<dbReference type="InterPro" id="IPR036291">
    <property type="entry name" value="NAD(P)-bd_dom_sf"/>
</dbReference>
<dbReference type="AlphaFoldDB" id="A0A1G7G0K2"/>
<sequence>MNTHVTQDTPEASPGTVGFAMQGDIAVLTIDNPPVNAGSHAVRRGITDGIAAACEAGAAGAVLMGAGRCFVAGSDLREFGKPLAWPELPDVIAAIEDAPFPVVAALHGVALGGGLELSLGCDYRIAAPDARLGLPEVSLGFIPGAGGTQRMPRLTGRASAIDLICRAARIPATEALTLGLVDGLAEGDLLAAALAFLREGPRPKRLARTLPPPPEDEAAIDAAARTALKRGKGRPNIAEAIRLVRASDGDAGTMLADERAVFQRLRLSDDAFALRYLFFAERTAGSVDGLDMTAALRVSAAGVIGGGTMGQGIVRALLAAGLSVVLIERDEAALATALSGIDASLGAQVARGRLSASGAEQRRAALSGAVDYGALSGCDLVIEAVFEEMSVKQDVLARLEAALPAEAIIATNTSYLDIDEMVQGLSHPERVLGLHFFSPADVMKLLEVVRAARTSDAVLASGLKLAGRLGKQPVVARVGEGFVGNRIYAAYRRRAELLVLDGAAPEEVDAAATGFGFAMGPFAVSDMSGLDIAWAMRKRQAASRDPQARYVTIPDRLCEAGRLGRKTGKGWYAYGSGSGAAEPDPEVAALIDAARAEAGVSPQSFDAGTIQRQLLAAIVNEAACLLDEGIAQRASDVDVALANGYGFPRWRGGPLYWAATEGRAELEADLKALAAAVGHGFRAGPVAEVLAGLDTGREG</sequence>
<evidence type="ECO:0000256" key="2">
    <source>
        <dbReference type="ARBA" id="ARBA00005005"/>
    </source>
</evidence>
<dbReference type="InterPro" id="IPR018376">
    <property type="entry name" value="Enoyl-CoA_hyd/isom_CS"/>
</dbReference>
<feature type="domain" description="3-hydroxyacyl-CoA dehydrogenase NAD binding" evidence="16">
    <location>
        <begin position="301"/>
        <end position="476"/>
    </location>
</feature>
<keyword evidence="18" id="KW-1185">Reference proteome</keyword>
<dbReference type="PANTHER" id="PTHR23309">
    <property type="entry name" value="3-HYDROXYACYL-COA DEHYROGENASE"/>
    <property type="match status" value="1"/>
</dbReference>
<evidence type="ECO:0000313" key="18">
    <source>
        <dbReference type="Proteomes" id="UP000198994"/>
    </source>
</evidence>
<evidence type="ECO:0000256" key="5">
    <source>
        <dbReference type="ARBA" id="ARBA00022963"/>
    </source>
</evidence>
<dbReference type="Pfam" id="PF00378">
    <property type="entry name" value="ECH_1"/>
    <property type="match status" value="1"/>
</dbReference>
<dbReference type="EMBL" id="FNAV01000008">
    <property type="protein sequence ID" value="SDE81688.1"/>
    <property type="molecule type" value="Genomic_DNA"/>
</dbReference>
<evidence type="ECO:0000256" key="4">
    <source>
        <dbReference type="ARBA" id="ARBA00022832"/>
    </source>
</evidence>
<keyword evidence="9" id="KW-0576">Peroxisome</keyword>
<dbReference type="InterPro" id="IPR006176">
    <property type="entry name" value="3-OHacyl-CoA_DH_NAD-bd"/>
</dbReference>
<evidence type="ECO:0000256" key="6">
    <source>
        <dbReference type="ARBA" id="ARBA00023002"/>
    </source>
</evidence>
<feature type="domain" description="3-hydroxyacyl-CoA dehydrogenase C-terminal" evidence="15">
    <location>
        <begin position="481"/>
        <end position="574"/>
    </location>
</feature>
<gene>
    <name evidence="17" type="ORF">SAMN04488105_10836</name>
</gene>
<keyword evidence="8" id="KW-0443">Lipid metabolism</keyword>
<dbReference type="GO" id="GO:0016853">
    <property type="term" value="F:isomerase activity"/>
    <property type="evidence" value="ECO:0007669"/>
    <property type="project" value="UniProtKB-KW"/>
</dbReference>
<comment type="pathway">
    <text evidence="2">Lipid metabolism; fatty acid beta-oxidation.</text>
</comment>
<evidence type="ECO:0000256" key="3">
    <source>
        <dbReference type="ARBA" id="ARBA00008750"/>
    </source>
</evidence>
<keyword evidence="7" id="KW-0520">NAD</keyword>
<dbReference type="Gene3D" id="1.10.1040.50">
    <property type="match status" value="1"/>
</dbReference>
<dbReference type="CDD" id="cd06558">
    <property type="entry name" value="crotonase-like"/>
    <property type="match status" value="1"/>
</dbReference>
<name>A0A1G7G0K2_9RHOB</name>
<evidence type="ECO:0000256" key="14">
    <source>
        <dbReference type="RuleBase" id="RU003707"/>
    </source>
</evidence>
<dbReference type="PANTHER" id="PTHR23309:SF51">
    <property type="entry name" value="3-HYDROXYACYL-COA DEHYDROGENASE-RELATED"/>
    <property type="match status" value="1"/>
</dbReference>
<accession>A0A1G7G0K2</accession>
<evidence type="ECO:0000256" key="8">
    <source>
        <dbReference type="ARBA" id="ARBA00023098"/>
    </source>
</evidence>
<organism evidence="17 18">
    <name type="scientific">Salipiger thiooxidans</name>
    <dbReference type="NCBI Taxonomy" id="282683"/>
    <lineage>
        <taxon>Bacteria</taxon>
        <taxon>Pseudomonadati</taxon>
        <taxon>Pseudomonadota</taxon>
        <taxon>Alphaproteobacteria</taxon>
        <taxon>Rhodobacterales</taxon>
        <taxon>Roseobacteraceae</taxon>
        <taxon>Salipiger</taxon>
    </lineage>
</organism>
<evidence type="ECO:0000259" key="15">
    <source>
        <dbReference type="Pfam" id="PF00725"/>
    </source>
</evidence>
<evidence type="ECO:0000256" key="7">
    <source>
        <dbReference type="ARBA" id="ARBA00023027"/>
    </source>
</evidence>
<dbReference type="SUPFAM" id="SSF52096">
    <property type="entry name" value="ClpP/crotonase"/>
    <property type="match status" value="1"/>
</dbReference>
<dbReference type="Gene3D" id="3.90.226.10">
    <property type="entry name" value="2-enoyl-CoA Hydratase, Chain A, domain 1"/>
    <property type="match status" value="1"/>
</dbReference>
<dbReference type="InterPro" id="IPR006108">
    <property type="entry name" value="3HC_DH_C"/>
</dbReference>
<dbReference type="InterPro" id="IPR029045">
    <property type="entry name" value="ClpP/crotonase-like_dom_sf"/>
</dbReference>
<dbReference type="SUPFAM" id="SSF51735">
    <property type="entry name" value="NAD(P)-binding Rossmann-fold domains"/>
    <property type="match status" value="1"/>
</dbReference>
<dbReference type="GO" id="GO:0070403">
    <property type="term" value="F:NAD+ binding"/>
    <property type="evidence" value="ECO:0007669"/>
    <property type="project" value="InterPro"/>
</dbReference>
<dbReference type="OrthoDB" id="9771883at2"/>
<dbReference type="Gene3D" id="3.40.50.720">
    <property type="entry name" value="NAD(P)-binding Rossmann-like Domain"/>
    <property type="match status" value="1"/>
</dbReference>
<keyword evidence="6" id="KW-0560">Oxidoreductase</keyword>
<dbReference type="FunFam" id="3.40.50.720:FF:000009">
    <property type="entry name" value="Fatty oxidation complex, alpha subunit"/>
    <property type="match status" value="1"/>
</dbReference>
<evidence type="ECO:0000256" key="1">
    <source>
        <dbReference type="ARBA" id="ARBA00004275"/>
    </source>
</evidence>
<dbReference type="PROSITE" id="PS00166">
    <property type="entry name" value="ENOYL_COA_HYDRATASE"/>
    <property type="match status" value="1"/>
</dbReference>
<dbReference type="GO" id="GO:0004300">
    <property type="term" value="F:enoyl-CoA hydratase activity"/>
    <property type="evidence" value="ECO:0007669"/>
    <property type="project" value="UniProtKB-ARBA"/>
</dbReference>
<keyword evidence="12" id="KW-0511">Multifunctional enzyme</keyword>
<dbReference type="InterPro" id="IPR008927">
    <property type="entry name" value="6-PGluconate_DH-like_C_sf"/>
</dbReference>
<evidence type="ECO:0000256" key="10">
    <source>
        <dbReference type="ARBA" id="ARBA00023235"/>
    </source>
</evidence>
<dbReference type="STRING" id="282683.SAMN04488105_10836"/>
<reference evidence="18" key="1">
    <citation type="submission" date="2016-10" db="EMBL/GenBank/DDBJ databases">
        <authorList>
            <person name="Varghese N."/>
            <person name="Submissions S."/>
        </authorList>
    </citation>
    <scope>NUCLEOTIDE SEQUENCE [LARGE SCALE GENOMIC DNA]</scope>
    <source>
        <strain evidence="18">DSM 10146</strain>
    </source>
</reference>